<evidence type="ECO:0000256" key="2">
    <source>
        <dbReference type="ARBA" id="ARBA00004496"/>
    </source>
</evidence>
<feature type="compositionally biased region" description="Low complexity" evidence="8">
    <location>
        <begin position="498"/>
        <end position="519"/>
    </location>
</feature>
<feature type="region of interest" description="Disordered" evidence="8">
    <location>
        <begin position="270"/>
        <end position="307"/>
    </location>
</feature>
<dbReference type="Pfam" id="PF09727">
    <property type="entry name" value="CortBP2"/>
    <property type="match status" value="1"/>
</dbReference>
<keyword evidence="6" id="KW-0966">Cell projection</keyword>
<evidence type="ECO:0000256" key="6">
    <source>
        <dbReference type="ARBA" id="ARBA00023273"/>
    </source>
</evidence>
<feature type="compositionally biased region" description="Polar residues" evidence="8">
    <location>
        <begin position="280"/>
        <end position="290"/>
    </location>
</feature>
<reference evidence="10 11" key="1">
    <citation type="journal article" date="2021" name="Cell">
        <title>Tracing the genetic footprints of vertebrate landing in non-teleost ray-finned fishes.</title>
        <authorList>
            <person name="Bi X."/>
            <person name="Wang K."/>
            <person name="Yang L."/>
            <person name="Pan H."/>
            <person name="Jiang H."/>
            <person name="Wei Q."/>
            <person name="Fang M."/>
            <person name="Yu H."/>
            <person name="Zhu C."/>
            <person name="Cai Y."/>
            <person name="He Y."/>
            <person name="Gan X."/>
            <person name="Zeng H."/>
            <person name="Yu D."/>
            <person name="Zhu Y."/>
            <person name="Jiang H."/>
            <person name="Qiu Q."/>
            <person name="Yang H."/>
            <person name="Zhang Y.E."/>
            <person name="Wang W."/>
            <person name="Zhu M."/>
            <person name="He S."/>
            <person name="Zhang G."/>
        </authorList>
    </citation>
    <scope>NUCLEOTIDE SEQUENCE [LARGE SCALE GENOMIC DNA]</scope>
    <source>
        <strain evidence="10">Bchr_013</strain>
    </source>
</reference>
<keyword evidence="11" id="KW-1185">Reference proteome</keyword>
<evidence type="ECO:0000259" key="9">
    <source>
        <dbReference type="Pfam" id="PF09727"/>
    </source>
</evidence>
<sequence length="546" mass="59471">AQQREKFIQERYAKYNLSDPFMALQRDYEALKEEHDATATTCPSPLSVLKVVMSHCKKMHEKMVAQLAAAESRHRKVIMDLEEEKRRHAQDTADGDDVTYMLEKERERLAQQLDFEKSQIKKLEKDQKKLSGQLEEERAHHKQLSSTLVKECKKATAKAAEESQRTTDLSAKLELEKSVVQRLQTELEAERKRCLQMEAQAEKQLSEFDTELEQLRARLKREEIRARGLEEEVECLKKSIVCPPGEVKPLGQYCSMAAASMKSTACQTDSSIMESEKSSKLSTPVTQQAKVNGHCASQPPRLNDSSTLCSEAAQHENGFDLGLHSPSHPAASVSPSSTASSSLTSSPCSSPVLAKRLVGVSASSPGYQSSYQAGINQRFHAARHKFQAQAEQEQQASSAPHSPRDLSPTTVDGCATSSVAKQMARNTVTQVLSRFTKPASSNSSPFGTDYRALAAVTSPTTSRTSGPLSPGIKSPTIPRAERGIPPPIPPKKPGLTQSPVSPSSPSKSTQIAPVLVPGGDLPGGCGLRASPVELNKDLDMVMPTGS</sequence>
<feature type="non-terminal residue" evidence="10">
    <location>
        <position position="546"/>
    </location>
</feature>
<dbReference type="AlphaFoldDB" id="A0A8X7XKX7"/>
<keyword evidence="3" id="KW-0963">Cytoplasm</keyword>
<feature type="region of interest" description="Disordered" evidence="8">
    <location>
        <begin position="383"/>
        <end position="413"/>
    </location>
</feature>
<dbReference type="EMBL" id="JAATIS010000110">
    <property type="protein sequence ID" value="KAG2470303.1"/>
    <property type="molecule type" value="Genomic_DNA"/>
</dbReference>
<comment type="caution">
    <text evidence="10">The sequence shown here is derived from an EMBL/GenBank/DDBJ whole genome shotgun (WGS) entry which is preliminary data.</text>
</comment>
<evidence type="ECO:0000313" key="10">
    <source>
        <dbReference type="EMBL" id="KAG2470303.1"/>
    </source>
</evidence>
<feature type="region of interest" description="Disordered" evidence="8">
    <location>
        <begin position="457"/>
        <end position="530"/>
    </location>
</feature>
<evidence type="ECO:0000256" key="3">
    <source>
        <dbReference type="ARBA" id="ARBA00022490"/>
    </source>
</evidence>
<evidence type="ECO:0000256" key="8">
    <source>
        <dbReference type="SAM" id="MobiDB-lite"/>
    </source>
</evidence>
<feature type="coiled-coil region" evidence="7">
    <location>
        <begin position="173"/>
        <end position="239"/>
    </location>
</feature>
<accession>A0A8X7XKX7</accession>
<keyword evidence="5 7" id="KW-0175">Coiled coil</keyword>
<dbReference type="PANTHER" id="PTHR23166:SF9">
    <property type="entry name" value="CTTNBP2 N-TERMINAL-LIKE PROTEIN"/>
    <property type="match status" value="1"/>
</dbReference>
<feature type="coiled-coil region" evidence="7">
    <location>
        <begin position="67"/>
        <end position="140"/>
    </location>
</feature>
<feature type="compositionally biased region" description="Low complexity" evidence="8">
    <location>
        <begin position="387"/>
        <end position="399"/>
    </location>
</feature>
<evidence type="ECO:0000256" key="1">
    <source>
        <dbReference type="ARBA" id="ARBA00004316"/>
    </source>
</evidence>
<keyword evidence="4" id="KW-0597">Phosphoprotein</keyword>
<feature type="region of interest" description="Disordered" evidence="8">
    <location>
        <begin position="319"/>
        <end position="346"/>
    </location>
</feature>
<feature type="non-terminal residue" evidence="10">
    <location>
        <position position="1"/>
    </location>
</feature>
<comment type="subcellular location">
    <subcellularLocation>
        <location evidence="1">Cell projection</location>
    </subcellularLocation>
    <subcellularLocation>
        <location evidence="2">Cytoplasm</location>
    </subcellularLocation>
</comment>
<dbReference type="PANTHER" id="PTHR23166">
    <property type="entry name" value="FILAMIN/GPBP-INTERACTING PROTEIN"/>
    <property type="match status" value="1"/>
</dbReference>
<dbReference type="GO" id="GO:0005737">
    <property type="term" value="C:cytoplasm"/>
    <property type="evidence" value="ECO:0007669"/>
    <property type="project" value="UniProtKB-SubCell"/>
</dbReference>
<dbReference type="GO" id="GO:0042995">
    <property type="term" value="C:cell projection"/>
    <property type="evidence" value="ECO:0007669"/>
    <property type="project" value="UniProtKB-SubCell"/>
</dbReference>
<dbReference type="InterPro" id="IPR019131">
    <property type="entry name" value="Cortactin-binding_p2_N"/>
</dbReference>
<feature type="compositionally biased region" description="Polar residues" evidence="8">
    <location>
        <begin position="457"/>
        <end position="467"/>
    </location>
</feature>
<organism evidence="10 11">
    <name type="scientific">Polypterus senegalus</name>
    <name type="common">Senegal bichir</name>
    <dbReference type="NCBI Taxonomy" id="55291"/>
    <lineage>
        <taxon>Eukaryota</taxon>
        <taxon>Metazoa</taxon>
        <taxon>Chordata</taxon>
        <taxon>Craniata</taxon>
        <taxon>Vertebrata</taxon>
        <taxon>Euteleostomi</taxon>
        <taxon>Actinopterygii</taxon>
        <taxon>Polypteriformes</taxon>
        <taxon>Polypteridae</taxon>
        <taxon>Polypterus</taxon>
    </lineage>
</organism>
<name>A0A8X7XKX7_POLSE</name>
<dbReference type="InterPro" id="IPR050719">
    <property type="entry name" value="Cortactin-Actin_Reg"/>
</dbReference>
<protein>
    <submittedName>
        <fullName evidence="10">CT2NL protein</fullName>
    </submittedName>
</protein>
<proteinExistence type="predicted"/>
<evidence type="ECO:0000256" key="4">
    <source>
        <dbReference type="ARBA" id="ARBA00022553"/>
    </source>
</evidence>
<evidence type="ECO:0000313" key="11">
    <source>
        <dbReference type="Proteomes" id="UP000886611"/>
    </source>
</evidence>
<evidence type="ECO:0000256" key="7">
    <source>
        <dbReference type="SAM" id="Coils"/>
    </source>
</evidence>
<gene>
    <name evidence="10" type="primary">Cttnbp2nl</name>
    <name evidence="10" type="ORF">GTO96_0016045</name>
</gene>
<dbReference type="Proteomes" id="UP000886611">
    <property type="component" value="Unassembled WGS sequence"/>
</dbReference>
<feature type="domain" description="Cortactin-binding protein-2 N-terminal" evidence="9">
    <location>
        <begin position="3"/>
        <end position="154"/>
    </location>
</feature>
<evidence type="ECO:0000256" key="5">
    <source>
        <dbReference type="ARBA" id="ARBA00023054"/>
    </source>
</evidence>
<feature type="compositionally biased region" description="Low complexity" evidence="8">
    <location>
        <begin position="323"/>
        <end position="346"/>
    </location>
</feature>